<dbReference type="InterPro" id="IPR032466">
    <property type="entry name" value="Metal_Hydrolase"/>
</dbReference>
<dbReference type="Pfam" id="PF04909">
    <property type="entry name" value="Amidohydro_2"/>
    <property type="match status" value="1"/>
</dbReference>
<dbReference type="EMBL" id="WLYK01000003">
    <property type="protein sequence ID" value="MTD14370.1"/>
    <property type="molecule type" value="Genomic_DNA"/>
</dbReference>
<dbReference type="RefSeq" id="WP_154768410.1">
    <property type="nucleotide sequence ID" value="NZ_WLYK01000003.1"/>
</dbReference>
<dbReference type="GO" id="GO:0016787">
    <property type="term" value="F:hydrolase activity"/>
    <property type="evidence" value="ECO:0007669"/>
    <property type="project" value="UniProtKB-KW"/>
</dbReference>
<name>A0A7K1FJW7_9ACTN</name>
<dbReference type="SUPFAM" id="SSF51556">
    <property type="entry name" value="Metallo-dependent hydrolases"/>
    <property type="match status" value="1"/>
</dbReference>
<dbReference type="Proteomes" id="UP000460221">
    <property type="component" value="Unassembled WGS sequence"/>
</dbReference>
<comment type="caution">
    <text evidence="2">The sequence shown here is derived from an EMBL/GenBank/DDBJ whole genome shotgun (WGS) entry which is preliminary data.</text>
</comment>
<accession>A0A7K1FJW7</accession>
<evidence type="ECO:0000313" key="3">
    <source>
        <dbReference type="Proteomes" id="UP000460221"/>
    </source>
</evidence>
<proteinExistence type="predicted"/>
<keyword evidence="3" id="KW-1185">Reference proteome</keyword>
<organism evidence="2 3">
    <name type="scientific">Nakamurella alba</name>
    <dbReference type="NCBI Taxonomy" id="2665158"/>
    <lineage>
        <taxon>Bacteria</taxon>
        <taxon>Bacillati</taxon>
        <taxon>Actinomycetota</taxon>
        <taxon>Actinomycetes</taxon>
        <taxon>Nakamurellales</taxon>
        <taxon>Nakamurellaceae</taxon>
        <taxon>Nakamurella</taxon>
    </lineage>
</organism>
<dbReference type="InterPro" id="IPR006680">
    <property type="entry name" value="Amidohydro-rel"/>
</dbReference>
<sequence length="277" mass="29838">MTAGTLADSHRHIGRLPAFPFYGGPAVHPDLAARETVAELLQDLAAERTERALILPNYGVPDVEISFRLNDLVLEAVQNQDRLVCGLWVSPKSADAALTDKALGLAGEPGVRALKTSFLLGGGVDDPDCQDGLGKIFATAREHGLVVHVHTSPGAASDIDKVGRLVDRYGDDVAIHLVHMGGGMSGHIKLISGRFFDWIEAGKKVYTDTSWAIGFAPRWLADEIERRGIGHDRVLFASDEPWGDHAGELARLQAAVGDGELARAMFTDNFAALYDRP</sequence>
<evidence type="ECO:0000313" key="2">
    <source>
        <dbReference type="EMBL" id="MTD14370.1"/>
    </source>
</evidence>
<gene>
    <name evidence="2" type="ORF">GIS00_10455</name>
</gene>
<dbReference type="AlphaFoldDB" id="A0A7K1FJW7"/>
<keyword evidence="2" id="KW-0378">Hydrolase</keyword>
<protein>
    <submittedName>
        <fullName evidence="2">Amidohydrolase family protein</fullName>
    </submittedName>
</protein>
<dbReference type="Gene3D" id="3.20.20.140">
    <property type="entry name" value="Metal-dependent hydrolases"/>
    <property type="match status" value="1"/>
</dbReference>
<feature type="domain" description="Amidohydrolase-related" evidence="1">
    <location>
        <begin position="38"/>
        <end position="275"/>
    </location>
</feature>
<reference evidence="2 3" key="1">
    <citation type="submission" date="2019-11" db="EMBL/GenBank/DDBJ databases">
        <authorList>
            <person name="Jiang L.-Q."/>
        </authorList>
    </citation>
    <scope>NUCLEOTIDE SEQUENCE [LARGE SCALE GENOMIC DNA]</scope>
    <source>
        <strain evidence="2 3">YIM 132087</strain>
    </source>
</reference>
<evidence type="ECO:0000259" key="1">
    <source>
        <dbReference type="Pfam" id="PF04909"/>
    </source>
</evidence>